<protein>
    <submittedName>
        <fullName evidence="3">Uncharacterized protein</fullName>
    </submittedName>
</protein>
<feature type="compositionally biased region" description="Pro residues" evidence="1">
    <location>
        <begin position="112"/>
        <end position="122"/>
    </location>
</feature>
<proteinExistence type="predicted"/>
<evidence type="ECO:0000313" key="3">
    <source>
        <dbReference type="EMBL" id="KAJ3992880.1"/>
    </source>
</evidence>
<feature type="compositionally biased region" description="Pro residues" evidence="1">
    <location>
        <begin position="33"/>
        <end position="100"/>
    </location>
</feature>
<reference evidence="3" key="1">
    <citation type="submission" date="2022-08" db="EMBL/GenBank/DDBJ databases">
        <authorList>
            <consortium name="DOE Joint Genome Institute"/>
            <person name="Min B."/>
            <person name="Riley R."/>
            <person name="Sierra-Patev S."/>
            <person name="Naranjo-Ortiz M."/>
            <person name="Looney B."/>
            <person name="Konkel Z."/>
            <person name="Slot J.C."/>
            <person name="Sakamoto Y."/>
            <person name="Steenwyk J.L."/>
            <person name="Rokas A."/>
            <person name="Carro J."/>
            <person name="Camarero S."/>
            <person name="Ferreira P."/>
            <person name="Molpeceres G."/>
            <person name="Ruiz-Duenas F.J."/>
            <person name="Serrano A."/>
            <person name="Henrissat B."/>
            <person name="Drula E."/>
            <person name="Hughes K.W."/>
            <person name="Mata J.L."/>
            <person name="Ishikawa N.K."/>
            <person name="Vargas-Isla R."/>
            <person name="Ushijima S."/>
            <person name="Smith C.A."/>
            <person name="Ahrendt S."/>
            <person name="Andreopoulos W."/>
            <person name="He G."/>
            <person name="Labutti K."/>
            <person name="Lipzen A."/>
            <person name="Ng V."/>
            <person name="Sandor L."/>
            <person name="Barry K."/>
            <person name="Martinez A.T."/>
            <person name="Xiao Y."/>
            <person name="Gibbons J.G."/>
            <person name="Terashima K."/>
            <person name="Hibbett D.S."/>
            <person name="Grigoriev I.V."/>
        </authorList>
    </citation>
    <scope>NUCLEOTIDE SEQUENCE</scope>
    <source>
        <strain evidence="3">TFB10827</strain>
    </source>
</reference>
<feature type="compositionally biased region" description="Basic and acidic residues" evidence="1">
    <location>
        <begin position="164"/>
        <end position="181"/>
    </location>
</feature>
<keyword evidence="4" id="KW-1185">Reference proteome</keyword>
<keyword evidence="2" id="KW-0732">Signal</keyword>
<evidence type="ECO:0000256" key="1">
    <source>
        <dbReference type="SAM" id="MobiDB-lite"/>
    </source>
</evidence>
<sequence length="248" mass="26526">MRYQKTLVPFVTLALALAANAVPPSYGRLFKSPGPPPDVPLPSNPPKAGIPPSPGPPPKKALPLTPDHPPWPGPPPEKALPPTPDHPPWPGPPPKKPLPQTPSEKKEQPDSASPPPIPPRNPNRPATPTSHHRVPSDDSTKSTTPNYSRPLPKHADNSQVRPAIEAHRKEEKKKAPGENKSSKRKQVGVAAAAMVLAAGAGFAAGYGTEEDLSKEDGAVWLFNISPQALIQFLRTMAPGLINHQLRRV</sequence>
<feature type="signal peptide" evidence="2">
    <location>
        <begin position="1"/>
        <end position="21"/>
    </location>
</feature>
<organism evidence="3 4">
    <name type="scientific">Lentinula boryana</name>
    <dbReference type="NCBI Taxonomy" id="40481"/>
    <lineage>
        <taxon>Eukaryota</taxon>
        <taxon>Fungi</taxon>
        <taxon>Dikarya</taxon>
        <taxon>Basidiomycota</taxon>
        <taxon>Agaricomycotina</taxon>
        <taxon>Agaricomycetes</taxon>
        <taxon>Agaricomycetidae</taxon>
        <taxon>Agaricales</taxon>
        <taxon>Marasmiineae</taxon>
        <taxon>Omphalotaceae</taxon>
        <taxon>Lentinula</taxon>
    </lineage>
</organism>
<dbReference type="PRINTS" id="PR01217">
    <property type="entry name" value="PRICHEXTENSN"/>
</dbReference>
<accession>A0ABQ8Q3A7</accession>
<evidence type="ECO:0000256" key="2">
    <source>
        <dbReference type="SAM" id="SignalP"/>
    </source>
</evidence>
<comment type="caution">
    <text evidence="3">The sequence shown here is derived from an EMBL/GenBank/DDBJ whole genome shotgun (WGS) entry which is preliminary data.</text>
</comment>
<name>A0ABQ8Q3A7_9AGAR</name>
<gene>
    <name evidence="3" type="ORF">F5050DRAFT_844095</name>
</gene>
<feature type="chain" id="PRO_5047166441" evidence="2">
    <location>
        <begin position="22"/>
        <end position="248"/>
    </location>
</feature>
<dbReference type="EMBL" id="MU790814">
    <property type="protein sequence ID" value="KAJ3992880.1"/>
    <property type="molecule type" value="Genomic_DNA"/>
</dbReference>
<evidence type="ECO:0000313" key="4">
    <source>
        <dbReference type="Proteomes" id="UP001163828"/>
    </source>
</evidence>
<dbReference type="Proteomes" id="UP001163828">
    <property type="component" value="Unassembled WGS sequence"/>
</dbReference>
<feature type="region of interest" description="Disordered" evidence="1">
    <location>
        <begin position="24"/>
        <end position="186"/>
    </location>
</feature>